<dbReference type="Gene3D" id="3.40.309.10">
    <property type="entry name" value="Aldehyde Dehydrogenase, Chain A, domain 2"/>
    <property type="match status" value="1"/>
</dbReference>
<proteinExistence type="predicted"/>
<dbReference type="Gene3D" id="3.40.605.10">
    <property type="entry name" value="Aldehyde Dehydrogenase, Chain A, domain 1"/>
    <property type="match status" value="1"/>
</dbReference>
<dbReference type="AlphaFoldDB" id="A0A1L9SJI7"/>
<dbReference type="STRING" id="1073090.A0A1L9SJI7"/>
<dbReference type="OrthoDB" id="5596991at2759"/>
<keyword evidence="3" id="KW-1185">Reference proteome</keyword>
<dbReference type="Proteomes" id="UP000184188">
    <property type="component" value="Unassembled WGS sequence"/>
</dbReference>
<accession>A0A1L9SJI7</accession>
<dbReference type="InterPro" id="IPR016161">
    <property type="entry name" value="Ald_DH/histidinol_DH"/>
</dbReference>
<name>A0A1L9SJI7_9EURO</name>
<dbReference type="PANTHER" id="PTHR43111:SF1">
    <property type="entry name" value="ALDEHYDE DEHYDROGENASE B-RELATED"/>
    <property type="match status" value="1"/>
</dbReference>
<gene>
    <name evidence="2" type="ORF">ASPZODRAFT_159248</name>
</gene>
<protein>
    <recommendedName>
        <fullName evidence="4">Aldehyde dehydrogenase domain-containing protein</fullName>
    </recommendedName>
</protein>
<evidence type="ECO:0008006" key="4">
    <source>
        <dbReference type="Google" id="ProtNLM"/>
    </source>
</evidence>
<dbReference type="EMBL" id="KV878341">
    <property type="protein sequence ID" value="OJJ47358.1"/>
    <property type="molecule type" value="Genomic_DNA"/>
</dbReference>
<evidence type="ECO:0000313" key="3">
    <source>
        <dbReference type="Proteomes" id="UP000184188"/>
    </source>
</evidence>
<evidence type="ECO:0000256" key="1">
    <source>
        <dbReference type="SAM" id="Phobius"/>
    </source>
</evidence>
<keyword evidence="1" id="KW-0472">Membrane</keyword>
<dbReference type="InterPro" id="IPR016163">
    <property type="entry name" value="Ald_DH_C"/>
</dbReference>
<sequence>MLSAISAGKIDGRTQNVRYRQTQFHRLYDSIVRHLADLEEAIAADSDHTAGEVQAEIFLALHEIRTHYASLDLPASLEREYRVARGKDNGDARRGFGIVYIVPSQYTLFYSAVAAMSAALAAGNCIVLELPVSPSCSSPLLRKILSVLDSDTFAIVQDRPDADFLRNTLVVAQTALDGPLSENSIASSPGCVAAIVDRTGSVEKSAEELVVARLAFHGRSPYAPDVILVNEFCLQAFLESVIQQTAKTVGRMKASERDDRQDDPQENLPGQIIVSGTGWAVVLVKDRDSLLRRKITRRLVAVHSVSSLDDAIIFCNERSISATYTFASPAAAKYVSESIDAPAWINHVPYNMLVGPVVDQIQSTRYSASWFEIPRPQIVTRSRTAGQIRALLGSAVMPLVESLPAIDQRPGYRVGFFEQGIITGVCSLVFVSCSLLGMRILATRQTR</sequence>
<dbReference type="PANTHER" id="PTHR43111">
    <property type="entry name" value="ALDEHYDE DEHYDROGENASE B-RELATED"/>
    <property type="match status" value="1"/>
</dbReference>
<dbReference type="InterPro" id="IPR016162">
    <property type="entry name" value="Ald_DH_N"/>
</dbReference>
<dbReference type="SUPFAM" id="SSF53720">
    <property type="entry name" value="ALDH-like"/>
    <property type="match status" value="1"/>
</dbReference>
<dbReference type="RefSeq" id="XP_022581868.1">
    <property type="nucleotide sequence ID" value="XM_022726390.1"/>
</dbReference>
<keyword evidence="1" id="KW-0812">Transmembrane</keyword>
<reference evidence="3" key="1">
    <citation type="journal article" date="2017" name="Genome Biol.">
        <title>Comparative genomics reveals high biological diversity and specific adaptations in the industrially and medically important fungal genus Aspergillus.</title>
        <authorList>
            <person name="de Vries R.P."/>
            <person name="Riley R."/>
            <person name="Wiebenga A."/>
            <person name="Aguilar-Osorio G."/>
            <person name="Amillis S."/>
            <person name="Uchima C.A."/>
            <person name="Anderluh G."/>
            <person name="Asadollahi M."/>
            <person name="Askin M."/>
            <person name="Barry K."/>
            <person name="Battaglia E."/>
            <person name="Bayram O."/>
            <person name="Benocci T."/>
            <person name="Braus-Stromeyer S.A."/>
            <person name="Caldana C."/>
            <person name="Canovas D."/>
            <person name="Cerqueira G.C."/>
            <person name="Chen F."/>
            <person name="Chen W."/>
            <person name="Choi C."/>
            <person name="Clum A."/>
            <person name="Dos Santos R.A."/>
            <person name="Damasio A.R."/>
            <person name="Diallinas G."/>
            <person name="Emri T."/>
            <person name="Fekete E."/>
            <person name="Flipphi M."/>
            <person name="Freyberg S."/>
            <person name="Gallo A."/>
            <person name="Gournas C."/>
            <person name="Habgood R."/>
            <person name="Hainaut M."/>
            <person name="Harispe M.L."/>
            <person name="Henrissat B."/>
            <person name="Hilden K.S."/>
            <person name="Hope R."/>
            <person name="Hossain A."/>
            <person name="Karabika E."/>
            <person name="Karaffa L."/>
            <person name="Karanyi Z."/>
            <person name="Krasevec N."/>
            <person name="Kuo A."/>
            <person name="Kusch H."/>
            <person name="LaButti K."/>
            <person name="Lagendijk E.L."/>
            <person name="Lapidus A."/>
            <person name="Levasseur A."/>
            <person name="Lindquist E."/>
            <person name="Lipzen A."/>
            <person name="Logrieco A.F."/>
            <person name="MacCabe A."/>
            <person name="Maekelae M.R."/>
            <person name="Malavazi I."/>
            <person name="Melin P."/>
            <person name="Meyer V."/>
            <person name="Mielnichuk N."/>
            <person name="Miskei M."/>
            <person name="Molnar A.P."/>
            <person name="Mule G."/>
            <person name="Ngan C.Y."/>
            <person name="Orejas M."/>
            <person name="Orosz E."/>
            <person name="Ouedraogo J.P."/>
            <person name="Overkamp K.M."/>
            <person name="Park H.-S."/>
            <person name="Perrone G."/>
            <person name="Piumi F."/>
            <person name="Punt P.J."/>
            <person name="Ram A.F."/>
            <person name="Ramon A."/>
            <person name="Rauscher S."/>
            <person name="Record E."/>
            <person name="Riano-Pachon D.M."/>
            <person name="Robert V."/>
            <person name="Roehrig J."/>
            <person name="Ruller R."/>
            <person name="Salamov A."/>
            <person name="Salih N.S."/>
            <person name="Samson R.A."/>
            <person name="Sandor E."/>
            <person name="Sanguinetti M."/>
            <person name="Schuetze T."/>
            <person name="Sepcic K."/>
            <person name="Shelest E."/>
            <person name="Sherlock G."/>
            <person name="Sophianopoulou V."/>
            <person name="Squina F.M."/>
            <person name="Sun H."/>
            <person name="Susca A."/>
            <person name="Todd R.B."/>
            <person name="Tsang A."/>
            <person name="Unkles S.E."/>
            <person name="van de Wiele N."/>
            <person name="van Rossen-Uffink D."/>
            <person name="Oliveira J.V."/>
            <person name="Vesth T.C."/>
            <person name="Visser J."/>
            <person name="Yu J.-H."/>
            <person name="Zhou M."/>
            <person name="Andersen M.R."/>
            <person name="Archer D.B."/>
            <person name="Baker S.E."/>
            <person name="Benoit I."/>
            <person name="Brakhage A.A."/>
            <person name="Braus G.H."/>
            <person name="Fischer R."/>
            <person name="Frisvad J.C."/>
            <person name="Goldman G.H."/>
            <person name="Houbraken J."/>
            <person name="Oakley B."/>
            <person name="Pocsi I."/>
            <person name="Scazzocchio C."/>
            <person name="Seiboth B."/>
            <person name="vanKuyk P.A."/>
            <person name="Wortman J."/>
            <person name="Dyer P.S."/>
            <person name="Grigoriev I.V."/>
        </authorList>
    </citation>
    <scope>NUCLEOTIDE SEQUENCE [LARGE SCALE GENOMIC DNA]</scope>
    <source>
        <strain evidence="3">CBS 506.65</strain>
    </source>
</reference>
<dbReference type="VEuPathDB" id="FungiDB:ASPZODRAFT_159248"/>
<dbReference type="GO" id="GO:0016620">
    <property type="term" value="F:oxidoreductase activity, acting on the aldehyde or oxo group of donors, NAD or NADP as acceptor"/>
    <property type="evidence" value="ECO:0007669"/>
    <property type="project" value="InterPro"/>
</dbReference>
<evidence type="ECO:0000313" key="2">
    <source>
        <dbReference type="EMBL" id="OJJ47358.1"/>
    </source>
</evidence>
<feature type="transmembrane region" description="Helical" evidence="1">
    <location>
        <begin position="421"/>
        <end position="442"/>
    </location>
</feature>
<keyword evidence="1" id="KW-1133">Transmembrane helix</keyword>
<dbReference type="GeneID" id="34612854"/>
<organism evidence="2 3">
    <name type="scientific">Penicilliopsis zonata CBS 506.65</name>
    <dbReference type="NCBI Taxonomy" id="1073090"/>
    <lineage>
        <taxon>Eukaryota</taxon>
        <taxon>Fungi</taxon>
        <taxon>Dikarya</taxon>
        <taxon>Ascomycota</taxon>
        <taxon>Pezizomycotina</taxon>
        <taxon>Eurotiomycetes</taxon>
        <taxon>Eurotiomycetidae</taxon>
        <taxon>Eurotiales</taxon>
        <taxon>Aspergillaceae</taxon>
        <taxon>Penicilliopsis</taxon>
    </lineage>
</organism>